<evidence type="ECO:0000313" key="15">
    <source>
        <dbReference type="Proteomes" id="UP000008722"/>
    </source>
</evidence>
<dbReference type="Proteomes" id="UP000008722">
    <property type="component" value="Chromosome"/>
</dbReference>
<keyword evidence="6" id="KW-1278">Translocase</keyword>
<evidence type="ECO:0000256" key="3">
    <source>
        <dbReference type="ARBA" id="ARBA00012943"/>
    </source>
</evidence>
<dbReference type="SMART" id="SM01002">
    <property type="entry name" value="AlaDh_PNT_C"/>
    <property type="match status" value="1"/>
</dbReference>
<dbReference type="SMART" id="SM01003">
    <property type="entry name" value="AlaDh_PNT_N"/>
    <property type="match status" value="1"/>
</dbReference>
<dbReference type="InterPro" id="IPR007886">
    <property type="entry name" value="AlaDH/PNT_N"/>
</dbReference>
<dbReference type="InterPro" id="IPR036291">
    <property type="entry name" value="NAD(P)-bd_dom_sf"/>
</dbReference>
<comment type="similarity">
    <text evidence="2">Belongs to the AlaDH/PNT family.</text>
</comment>
<dbReference type="PANTHER" id="PTHR10160">
    <property type="entry name" value="NAD(P) TRANSHYDROGENASE"/>
    <property type="match status" value="1"/>
</dbReference>
<dbReference type="Gene3D" id="3.40.50.720">
    <property type="entry name" value="NAD(P)-binding Rossmann-like Domain"/>
    <property type="match status" value="2"/>
</dbReference>
<keyword evidence="15" id="KW-1185">Reference proteome</keyword>
<evidence type="ECO:0000256" key="10">
    <source>
        <dbReference type="ARBA" id="ARBA00076996"/>
    </source>
</evidence>
<evidence type="ECO:0000313" key="14">
    <source>
        <dbReference type="EMBL" id="ADR37267.1"/>
    </source>
</evidence>
<keyword evidence="4" id="KW-0547">Nucleotide-binding</keyword>
<dbReference type="Pfam" id="PF05222">
    <property type="entry name" value="AlaDh_PNT_N"/>
    <property type="match status" value="1"/>
</dbReference>
<evidence type="ECO:0000256" key="6">
    <source>
        <dbReference type="ARBA" id="ARBA00022967"/>
    </source>
</evidence>
<dbReference type="GO" id="GO:0005886">
    <property type="term" value="C:plasma membrane"/>
    <property type="evidence" value="ECO:0007669"/>
    <property type="project" value="TreeGrafter"/>
</dbReference>
<evidence type="ECO:0000256" key="5">
    <source>
        <dbReference type="ARBA" id="ARBA00022857"/>
    </source>
</evidence>
<dbReference type="KEGG" id="opr:Ocepr_1815"/>
<dbReference type="HOGENOM" id="CLU_003376_2_1_0"/>
<evidence type="ECO:0000259" key="13">
    <source>
        <dbReference type="SMART" id="SM01003"/>
    </source>
</evidence>
<keyword evidence="14" id="KW-0560">Oxidoreductase</keyword>
<dbReference type="InterPro" id="IPR008143">
    <property type="entry name" value="Ala_DH/PNT_CS2"/>
</dbReference>
<dbReference type="NCBIfam" id="NF006942">
    <property type="entry name" value="PRK09424.1"/>
    <property type="match status" value="1"/>
</dbReference>
<keyword evidence="5" id="KW-0521">NADP</keyword>
<dbReference type="RefSeq" id="WP_013458437.1">
    <property type="nucleotide sequence ID" value="NC_014761.1"/>
</dbReference>
<dbReference type="GO" id="GO:0050661">
    <property type="term" value="F:NADP binding"/>
    <property type="evidence" value="ECO:0007669"/>
    <property type="project" value="TreeGrafter"/>
</dbReference>
<evidence type="ECO:0000256" key="1">
    <source>
        <dbReference type="ARBA" id="ARBA00003943"/>
    </source>
</evidence>
<dbReference type="Pfam" id="PF01262">
    <property type="entry name" value="AlaDh_PNT_C"/>
    <property type="match status" value="1"/>
</dbReference>
<dbReference type="GO" id="GO:0008750">
    <property type="term" value="F:proton-translocating NAD(P)+ transhydrogenase activity"/>
    <property type="evidence" value="ECO:0007669"/>
    <property type="project" value="UniProtKB-EC"/>
</dbReference>
<reference evidence="15" key="1">
    <citation type="submission" date="2010-11" db="EMBL/GenBank/DDBJ databases">
        <title>The complete sequence of chromosome of Oceanithermus profundus DSM 14977.</title>
        <authorList>
            <consortium name="US DOE Joint Genome Institute (JGI-PGF)"/>
            <person name="Lucas S."/>
            <person name="Copeland A."/>
            <person name="Lapidus A."/>
            <person name="Bruce D."/>
            <person name="Goodwin L."/>
            <person name="Pitluck S."/>
            <person name="Kyrpides N."/>
            <person name="Mavromatis K."/>
            <person name="Pagani I."/>
            <person name="Ivanova N."/>
            <person name="Zhang X."/>
            <person name="Brettin T."/>
            <person name="Detter J.C."/>
            <person name="Tapia R."/>
            <person name="Han C."/>
            <person name="Land M."/>
            <person name="Hauser L."/>
            <person name="Markowitz V."/>
            <person name="Cheng J.-F."/>
            <person name="Hugenholtz P."/>
            <person name="Woyke T."/>
            <person name="Wu D."/>
            <person name="Tindall B."/>
            <person name="Faehnrich R."/>
            <person name="Brambilla E."/>
            <person name="Klenk H.-P."/>
            <person name="Eisen J.A."/>
        </authorList>
    </citation>
    <scope>NUCLEOTIDE SEQUENCE [LARGE SCALE GENOMIC DNA]</scope>
    <source>
        <strain evidence="15">DSM 14977 / NBRC 100410 / VKM B-2274 / 506</strain>
    </source>
</reference>
<comment type="function">
    <text evidence="1">The transhydrogenation between NADH and NADP is coupled to respiration and ATP hydrolysis and functions as a proton pump across the membrane.</text>
</comment>
<evidence type="ECO:0000256" key="4">
    <source>
        <dbReference type="ARBA" id="ARBA00022741"/>
    </source>
</evidence>
<comment type="catalytic activity">
    <reaction evidence="8">
        <text>NAD(+) + NADPH + H(+)(in) = NADH + NADP(+) + H(+)(out)</text>
        <dbReference type="Rhea" id="RHEA:47992"/>
        <dbReference type="ChEBI" id="CHEBI:15378"/>
        <dbReference type="ChEBI" id="CHEBI:57540"/>
        <dbReference type="ChEBI" id="CHEBI:57783"/>
        <dbReference type="ChEBI" id="CHEBI:57945"/>
        <dbReference type="ChEBI" id="CHEBI:58349"/>
        <dbReference type="EC" id="7.1.1.1"/>
    </reaction>
</comment>
<evidence type="ECO:0000256" key="7">
    <source>
        <dbReference type="ARBA" id="ARBA00023027"/>
    </source>
</evidence>
<name>E4U9V3_OCEP5</name>
<evidence type="ECO:0000256" key="11">
    <source>
        <dbReference type="ARBA" id="ARBA00084087"/>
    </source>
</evidence>
<dbReference type="SUPFAM" id="SSF51735">
    <property type="entry name" value="NAD(P)-binding Rossmann-fold domains"/>
    <property type="match status" value="1"/>
</dbReference>
<dbReference type="CDD" id="cd05304">
    <property type="entry name" value="Rubrum_tdh"/>
    <property type="match status" value="1"/>
</dbReference>
<evidence type="ECO:0000256" key="9">
    <source>
        <dbReference type="ARBA" id="ARBA00071353"/>
    </source>
</evidence>
<dbReference type="EC" id="7.1.1.1" evidence="3"/>
<dbReference type="PANTHER" id="PTHR10160:SF19">
    <property type="entry name" value="PROTON-TRANSLOCATING NAD(P)(+) TRANSHYDROGENASE"/>
    <property type="match status" value="1"/>
</dbReference>
<sequence length="380" mass="40365" precursor="true">MAIKIAVPKEEAPGERRVALVPEVAGKLVRQGHAVAVESGAGVGAHYLDDAYEKVGAQLVERRTELLGGAQIVLKVQPPTEDEIDALPEGAVLIGFMYPHRYPERVAKMRDKKLTVFAMELVPRITRAQAMDALSSQATVAGYKAALIAADTIDRFLPMLTTAAGTIRPAQVLVLGAGVAGLQAIATAKRLGAVVSAYDVRRAAGEQVRSLGAKFLELEIDAEAEGGYARELTEEEKAKERAMVEEAIVAADIVITTANIPGRRAPILVTKDMVERMKPGSVIVDLAAESGGNCEVTQPGETVQVGDVRVVGPLNLPSALAVHASEMYAKNLHNFLELILTEEGGLELDWDDEILAGSVLVHDGEIKHAPTRELVEGGAA</sequence>
<reference evidence="14 15" key="2">
    <citation type="journal article" date="2011" name="Stand. Genomic Sci.">
        <title>Complete genome sequence of Oceanithermus profundus type strain (506).</title>
        <authorList>
            <person name="Pati A."/>
            <person name="Zhang X."/>
            <person name="Lapidus A."/>
            <person name="Nolan M."/>
            <person name="Lucas S."/>
            <person name="Del Rio T.G."/>
            <person name="Tice H."/>
            <person name="Cheng J.F."/>
            <person name="Tapia R."/>
            <person name="Han C."/>
            <person name="Goodwin L."/>
            <person name="Pitluck S."/>
            <person name="Liolios K."/>
            <person name="Pagani I."/>
            <person name="Ivanova N."/>
            <person name="Mavromatis K."/>
            <person name="Chen A."/>
            <person name="Palaniappan K."/>
            <person name="Hauser L."/>
            <person name="Jeffries C.D."/>
            <person name="Brambilla E.M."/>
            <person name="Rohl A."/>
            <person name="Mwirichia R."/>
            <person name="Rohde M."/>
            <person name="Tindall B.J."/>
            <person name="Sikorski J."/>
            <person name="Wirth R."/>
            <person name="Goker M."/>
            <person name="Woyke T."/>
            <person name="Detter J.C."/>
            <person name="Bristow J."/>
            <person name="Eisen J.A."/>
            <person name="Markowitz V."/>
            <person name="Hugenholtz P."/>
            <person name="Kyrpides N.C."/>
            <person name="Klenk H.P."/>
            <person name="Land M."/>
        </authorList>
    </citation>
    <scope>NUCLEOTIDE SEQUENCE [LARGE SCALE GENOMIC DNA]</scope>
    <source>
        <strain evidence="15">DSM 14977 / NBRC 100410 / VKM B-2274 / 506</strain>
    </source>
</reference>
<organism evidence="14 15">
    <name type="scientific">Oceanithermus profundus (strain DSM 14977 / NBRC 100410 / VKM B-2274 / 506)</name>
    <dbReference type="NCBI Taxonomy" id="670487"/>
    <lineage>
        <taxon>Bacteria</taxon>
        <taxon>Thermotogati</taxon>
        <taxon>Deinococcota</taxon>
        <taxon>Deinococci</taxon>
        <taxon>Thermales</taxon>
        <taxon>Thermaceae</taxon>
        <taxon>Oceanithermus</taxon>
    </lineage>
</organism>
<gene>
    <name evidence="14" type="ordered locus">Ocepr_1815</name>
</gene>
<keyword evidence="7" id="KW-0520">NAD</keyword>
<dbReference type="AlphaFoldDB" id="E4U9V3"/>
<feature type="domain" description="Alanine dehydrogenase/pyridine nucleotide transhydrogenase NAD(H)-binding" evidence="12">
    <location>
        <begin position="150"/>
        <end position="312"/>
    </location>
</feature>
<dbReference type="FunFam" id="3.40.50.720:FF:000188">
    <property type="entry name" value="NAD(P) transhydrogenase alpha subunit 1"/>
    <property type="match status" value="1"/>
</dbReference>
<protein>
    <recommendedName>
        <fullName evidence="9">NAD(P) transhydrogenase subunit alpha part 1</fullName>
        <ecNumber evidence="3">7.1.1.1</ecNumber>
    </recommendedName>
    <alternativeName>
        <fullName evidence="11">Nicotinamide nucleotide transhydrogenase subunit alpha 1</fullName>
    </alternativeName>
    <alternativeName>
        <fullName evidence="10">Pyridine nucleotide transhydrogenase subunit alpha 1</fullName>
    </alternativeName>
</protein>
<dbReference type="GO" id="GO:0006740">
    <property type="term" value="P:NADPH regeneration"/>
    <property type="evidence" value="ECO:0007669"/>
    <property type="project" value="TreeGrafter"/>
</dbReference>
<dbReference type="OrthoDB" id="9804592at2"/>
<accession>E4U9V3</accession>
<dbReference type="PROSITE" id="PS00837">
    <property type="entry name" value="ALADH_PNT_2"/>
    <property type="match status" value="1"/>
</dbReference>
<proteinExistence type="inferred from homology"/>
<feature type="domain" description="Alanine dehydrogenase/pyridine nucleotide transhydrogenase N-terminal" evidence="13">
    <location>
        <begin position="6"/>
        <end position="141"/>
    </location>
</feature>
<dbReference type="SUPFAM" id="SSF52283">
    <property type="entry name" value="Formate/glycerate dehydrogenase catalytic domain-like"/>
    <property type="match status" value="1"/>
</dbReference>
<dbReference type="STRING" id="670487.Ocepr_1815"/>
<dbReference type="GO" id="GO:0016491">
    <property type="term" value="F:oxidoreductase activity"/>
    <property type="evidence" value="ECO:0007669"/>
    <property type="project" value="UniProtKB-KW"/>
</dbReference>
<evidence type="ECO:0000259" key="12">
    <source>
        <dbReference type="SMART" id="SM01002"/>
    </source>
</evidence>
<evidence type="ECO:0000256" key="8">
    <source>
        <dbReference type="ARBA" id="ARBA00048202"/>
    </source>
</evidence>
<dbReference type="eggNOG" id="COG3288">
    <property type="taxonomic scope" value="Bacteria"/>
</dbReference>
<evidence type="ECO:0000256" key="2">
    <source>
        <dbReference type="ARBA" id="ARBA00005689"/>
    </source>
</evidence>
<dbReference type="EMBL" id="CP002361">
    <property type="protein sequence ID" value="ADR37267.1"/>
    <property type="molecule type" value="Genomic_DNA"/>
</dbReference>
<dbReference type="InterPro" id="IPR007698">
    <property type="entry name" value="AlaDH/PNT_NAD(H)-bd"/>
</dbReference>